<keyword evidence="1" id="KW-1133">Transmembrane helix</keyword>
<feature type="transmembrane region" description="Helical" evidence="1">
    <location>
        <begin position="20"/>
        <end position="37"/>
    </location>
</feature>
<evidence type="ECO:0000313" key="3">
    <source>
        <dbReference type="Proteomes" id="UP000003075"/>
    </source>
</evidence>
<name>D3L973_OENOE</name>
<protein>
    <submittedName>
        <fullName evidence="2">Uncharacterized protein</fullName>
    </submittedName>
</protein>
<dbReference type="EMBL" id="ACSE01000016">
    <property type="protein sequence ID" value="EFD88483.1"/>
    <property type="molecule type" value="Genomic_DNA"/>
</dbReference>
<gene>
    <name evidence="2" type="ORF">AWRIB429_0903</name>
</gene>
<dbReference type="AlphaFoldDB" id="D3L973"/>
<evidence type="ECO:0000256" key="1">
    <source>
        <dbReference type="SAM" id="Phobius"/>
    </source>
</evidence>
<evidence type="ECO:0000313" key="2">
    <source>
        <dbReference type="EMBL" id="EFD88483.1"/>
    </source>
</evidence>
<proteinExistence type="predicted"/>
<organism evidence="2 3">
    <name type="scientific">Oenococcus oeni AWRIB429</name>
    <dbReference type="NCBI Taxonomy" id="655225"/>
    <lineage>
        <taxon>Bacteria</taxon>
        <taxon>Bacillati</taxon>
        <taxon>Bacillota</taxon>
        <taxon>Bacilli</taxon>
        <taxon>Lactobacillales</taxon>
        <taxon>Lactobacillaceae</taxon>
        <taxon>Oenococcus</taxon>
    </lineage>
</organism>
<comment type="caution">
    <text evidence="2">The sequence shown here is derived from an EMBL/GenBank/DDBJ whole genome shotgun (WGS) entry which is preliminary data.</text>
</comment>
<accession>D3L973</accession>
<reference evidence="2 3" key="1">
    <citation type="journal article" date="2010" name="Appl. Microbiol. Biotechnol.">
        <title>Genotypic diversity in Oenococcus oeni by high-density microarray comparative genome hybridization and whole genome sequencing.</title>
        <authorList>
            <person name="Borneman A.R."/>
            <person name="Bartowsky E.J."/>
            <person name="McCarthy J."/>
            <person name="Chambers P.J."/>
        </authorList>
    </citation>
    <scope>NUCLEOTIDE SEQUENCE [LARGE SCALE GENOMIC DNA]</scope>
    <source>
        <strain evidence="2 3">AWRIB429</strain>
    </source>
</reference>
<sequence length="42" mass="5042">MSLNRQPLKTFNRLLSFSSIRKIIMLNIKILWFIFSLDKSNN</sequence>
<dbReference type="Proteomes" id="UP000003075">
    <property type="component" value="Unassembled WGS sequence"/>
</dbReference>
<keyword evidence="1" id="KW-0472">Membrane</keyword>
<keyword evidence="1" id="KW-0812">Transmembrane</keyword>